<keyword evidence="4" id="KW-0680">Restriction system</keyword>
<evidence type="ECO:0000313" key="7">
    <source>
        <dbReference type="EMBL" id="BBL68607.1"/>
    </source>
</evidence>
<accession>A0ABM7H6X4</accession>
<protein>
    <submittedName>
        <fullName evidence="7">Site-specific DNA-methyltransferase</fullName>
    </submittedName>
</protein>
<reference evidence="7 8" key="1">
    <citation type="submission" date="2019-06" db="EMBL/GenBank/DDBJ databases">
        <title>Complete genome sequence of Methanoculleus chikugoensis strain MG62.</title>
        <authorList>
            <person name="Asakawa S."/>
            <person name="Dianou D."/>
        </authorList>
    </citation>
    <scope>NUCLEOTIDE SEQUENCE [LARGE SCALE GENOMIC DNA]</scope>
    <source>
        <strain evidence="7 8">MG62</strain>
    </source>
</reference>
<gene>
    <name evidence="7" type="ORF">MchiMG62_17880</name>
</gene>
<keyword evidence="8" id="KW-1185">Reference proteome</keyword>
<dbReference type="PANTHER" id="PTHR13370:SF3">
    <property type="entry name" value="TRNA (GUANINE(10)-N2)-METHYLTRANSFERASE HOMOLOG"/>
    <property type="match status" value="1"/>
</dbReference>
<evidence type="ECO:0000256" key="1">
    <source>
        <dbReference type="ARBA" id="ARBA00022603"/>
    </source>
</evidence>
<keyword evidence="3" id="KW-0949">S-adenosyl-L-methionine</keyword>
<organism evidence="7 8">
    <name type="scientific">Methanoculleus chikugoensis</name>
    <dbReference type="NCBI Taxonomy" id="118126"/>
    <lineage>
        <taxon>Archaea</taxon>
        <taxon>Methanobacteriati</taxon>
        <taxon>Methanobacteriota</taxon>
        <taxon>Stenosarchaea group</taxon>
        <taxon>Methanomicrobia</taxon>
        <taxon>Methanomicrobiales</taxon>
        <taxon>Methanomicrobiaceae</taxon>
        <taxon>Methanoculleus</taxon>
    </lineage>
</organism>
<proteinExistence type="predicted"/>
<dbReference type="PROSITE" id="PS00093">
    <property type="entry name" value="N4_MTASE"/>
    <property type="match status" value="1"/>
</dbReference>
<evidence type="ECO:0000256" key="3">
    <source>
        <dbReference type="ARBA" id="ARBA00022691"/>
    </source>
</evidence>
<evidence type="ECO:0000313" key="8">
    <source>
        <dbReference type="Proteomes" id="UP000824969"/>
    </source>
</evidence>
<name>A0ABM7H6X4_9EURY</name>
<dbReference type="Pfam" id="PF01555">
    <property type="entry name" value="N6_N4_Mtase"/>
    <property type="match status" value="1"/>
</dbReference>
<dbReference type="InterPro" id="IPR002941">
    <property type="entry name" value="DNA_methylase_N4/N6"/>
</dbReference>
<evidence type="ECO:0000259" key="6">
    <source>
        <dbReference type="Pfam" id="PF01555"/>
    </source>
</evidence>
<dbReference type="Proteomes" id="UP000824969">
    <property type="component" value="Chromosome"/>
</dbReference>
<keyword evidence="1" id="KW-0489">Methyltransferase</keyword>
<evidence type="ECO:0000256" key="4">
    <source>
        <dbReference type="ARBA" id="ARBA00022747"/>
    </source>
</evidence>
<evidence type="ECO:0000256" key="5">
    <source>
        <dbReference type="ARBA" id="ARBA00023125"/>
    </source>
</evidence>
<dbReference type="EMBL" id="AP019781">
    <property type="protein sequence ID" value="BBL68607.1"/>
    <property type="molecule type" value="Genomic_DNA"/>
</dbReference>
<feature type="domain" description="DNA methylase N-4/N-6" evidence="6">
    <location>
        <begin position="44"/>
        <end position="282"/>
    </location>
</feature>
<keyword evidence="2" id="KW-0808">Transferase</keyword>
<keyword evidence="5" id="KW-0238">DNA-binding</keyword>
<dbReference type="InterPro" id="IPR017985">
    <property type="entry name" value="MeTrfase_CN4_CS"/>
</dbReference>
<sequence>MPWTANLNMIGVTNKERGVGGLAVNTIHTMDCIEGMRRLAEGAVEIIVTSPPYNIGKAYNSYDDKKPREDYLDWIGEVAAGAARVLADDGSFFLNIGGKPRDPWIPFDVVQRFRAHFELQNVIHWVKSIAIEKGDVGDYEKIAGDIAVGHYQPVNSARYLSQCHEHIFHFTKKGDVALDKLGVGVPYQDKSNIGRWKAAERDLRDRGNTWFIPYRTIRSSRPHPTSFPEKLPEMCIRLHGCRPGTLVMDPFMGIGSTALAALALGADYIGFEIDPEYRAIAESRIAEVRRGRDQDEN</sequence>
<evidence type="ECO:0000256" key="2">
    <source>
        <dbReference type="ARBA" id="ARBA00022679"/>
    </source>
</evidence>
<dbReference type="PANTHER" id="PTHR13370">
    <property type="entry name" value="RNA METHYLASE-RELATED"/>
    <property type="match status" value="1"/>
</dbReference>